<evidence type="ECO:0000313" key="12">
    <source>
        <dbReference type="EMBL" id="KZS12615.1"/>
    </source>
</evidence>
<dbReference type="PANTHER" id="PTHR11003">
    <property type="entry name" value="POTASSIUM CHANNEL, SUBFAMILY K"/>
    <property type="match status" value="1"/>
</dbReference>
<evidence type="ECO:0000256" key="9">
    <source>
        <dbReference type="SAM" id="Phobius"/>
    </source>
</evidence>
<reference evidence="12 13" key="2">
    <citation type="submission" date="2016-03" db="EMBL/GenBank/DDBJ databases">
        <title>EvidentialGene: Evidence-directed Construction of Genes on Genomes.</title>
        <authorList>
            <person name="Gilbert D.G."/>
            <person name="Choi J.-H."/>
            <person name="Mockaitis K."/>
            <person name="Colbourne J."/>
            <person name="Pfrender M."/>
        </authorList>
    </citation>
    <scope>NUCLEOTIDE SEQUENCE [LARGE SCALE GENOMIC DNA]</scope>
    <source>
        <strain evidence="12 13">Xinb3</strain>
        <tissue evidence="12">Complete organism</tissue>
    </source>
</reference>
<comment type="similarity">
    <text evidence="8">Belongs to the two pore domain potassium channel (TC 1.A.1.8) family.</text>
</comment>
<dbReference type="GO" id="GO:0022841">
    <property type="term" value="F:potassium ion leak channel activity"/>
    <property type="evidence" value="ECO:0007669"/>
    <property type="project" value="TreeGrafter"/>
</dbReference>
<evidence type="ECO:0000256" key="4">
    <source>
        <dbReference type="ARBA" id="ARBA00022989"/>
    </source>
</evidence>
<dbReference type="GO" id="GO:0005886">
    <property type="term" value="C:plasma membrane"/>
    <property type="evidence" value="ECO:0007669"/>
    <property type="project" value="TreeGrafter"/>
</dbReference>
<evidence type="ECO:0000256" key="3">
    <source>
        <dbReference type="ARBA" id="ARBA00022692"/>
    </source>
</evidence>
<feature type="transmembrane region" description="Helical" evidence="9">
    <location>
        <begin position="140"/>
        <end position="161"/>
    </location>
</feature>
<dbReference type="Proteomes" id="UP000076858">
    <property type="component" value="Unassembled WGS sequence"/>
</dbReference>
<evidence type="ECO:0000256" key="5">
    <source>
        <dbReference type="ARBA" id="ARBA00023065"/>
    </source>
</evidence>
<dbReference type="Pfam" id="PF07885">
    <property type="entry name" value="Ion_trans_2"/>
    <property type="match status" value="2"/>
</dbReference>
<evidence type="ECO:0000256" key="6">
    <source>
        <dbReference type="ARBA" id="ARBA00023136"/>
    </source>
</evidence>
<feature type="transmembrane region" description="Helical" evidence="9">
    <location>
        <begin position="173"/>
        <end position="191"/>
    </location>
</feature>
<protein>
    <recommendedName>
        <fullName evidence="10">Potassium channel domain-containing protein</fullName>
    </recommendedName>
</protein>
<dbReference type="STRING" id="35525.A0A0P5SAB2"/>
<evidence type="ECO:0000256" key="8">
    <source>
        <dbReference type="RuleBase" id="RU003857"/>
    </source>
</evidence>
<dbReference type="EMBL" id="LRGB01001361">
    <property type="protein sequence ID" value="KZS12615.1"/>
    <property type="molecule type" value="Genomic_DNA"/>
</dbReference>
<dbReference type="GO" id="GO:0015271">
    <property type="term" value="F:outward rectifier potassium channel activity"/>
    <property type="evidence" value="ECO:0007669"/>
    <property type="project" value="TreeGrafter"/>
</dbReference>
<evidence type="ECO:0000256" key="1">
    <source>
        <dbReference type="ARBA" id="ARBA00004141"/>
    </source>
</evidence>
<evidence type="ECO:0000256" key="7">
    <source>
        <dbReference type="ARBA" id="ARBA00023303"/>
    </source>
</evidence>
<accession>A0A0P5SAB2</accession>
<proteinExistence type="inferred from homology"/>
<feature type="transmembrane region" description="Helical" evidence="9">
    <location>
        <begin position="44"/>
        <end position="70"/>
    </location>
</feature>
<keyword evidence="5 8" id="KW-0406">Ion transport</keyword>
<evidence type="ECO:0000256" key="2">
    <source>
        <dbReference type="ARBA" id="ARBA00022448"/>
    </source>
</evidence>
<organism evidence="11">
    <name type="scientific">Daphnia magna</name>
    <dbReference type="NCBI Taxonomy" id="35525"/>
    <lineage>
        <taxon>Eukaryota</taxon>
        <taxon>Metazoa</taxon>
        <taxon>Ecdysozoa</taxon>
        <taxon>Arthropoda</taxon>
        <taxon>Crustacea</taxon>
        <taxon>Branchiopoda</taxon>
        <taxon>Diplostraca</taxon>
        <taxon>Cladocera</taxon>
        <taxon>Anomopoda</taxon>
        <taxon>Daphniidae</taxon>
        <taxon>Daphnia</taxon>
    </lineage>
</organism>
<evidence type="ECO:0000313" key="13">
    <source>
        <dbReference type="Proteomes" id="UP000076858"/>
    </source>
</evidence>
<dbReference type="SUPFAM" id="SSF81324">
    <property type="entry name" value="Voltage-gated potassium channels"/>
    <property type="match status" value="2"/>
</dbReference>
<evidence type="ECO:0000259" key="10">
    <source>
        <dbReference type="Pfam" id="PF07885"/>
    </source>
</evidence>
<feature type="transmembrane region" description="Helical" evidence="9">
    <location>
        <begin position="275"/>
        <end position="295"/>
    </location>
</feature>
<reference evidence="11" key="1">
    <citation type="submission" date="2015-10" db="EMBL/GenBank/DDBJ databases">
        <title>EvidentialGene: Evidence-directed Construction of Complete mRNA Transcriptomes without Genomes.</title>
        <authorList>
            <person name="Gilbert D.G."/>
        </authorList>
    </citation>
    <scope>NUCLEOTIDE SEQUENCE</scope>
</reference>
<keyword evidence="4 9" id="KW-1133">Transmembrane helix</keyword>
<dbReference type="EMBL" id="GDIQ01098888">
    <property type="protein sequence ID" value="JAL52838.1"/>
    <property type="molecule type" value="Transcribed_RNA"/>
</dbReference>
<keyword evidence="3 8" id="KW-0812">Transmembrane</keyword>
<dbReference type="AlphaFoldDB" id="A0A0P5SAB2"/>
<keyword evidence="7 8" id="KW-0407">Ion channel</keyword>
<keyword evidence="6 9" id="KW-0472">Membrane</keyword>
<keyword evidence="13" id="KW-1185">Reference proteome</keyword>
<dbReference type="GO" id="GO:0030322">
    <property type="term" value="P:stabilization of membrane potential"/>
    <property type="evidence" value="ECO:0007669"/>
    <property type="project" value="TreeGrafter"/>
</dbReference>
<gene>
    <name evidence="12" type="ORF">APZ42_022754</name>
</gene>
<name>A0A0P5SAB2_9CRUS</name>
<feature type="transmembrane region" description="Helical" evidence="9">
    <location>
        <begin position="307"/>
        <end position="325"/>
    </location>
</feature>
<feature type="transmembrane region" description="Helical" evidence="9">
    <location>
        <begin position="337"/>
        <end position="360"/>
    </location>
</feature>
<dbReference type="InterPro" id="IPR013099">
    <property type="entry name" value="K_chnl_dom"/>
</dbReference>
<feature type="domain" description="Potassium channel" evidence="10">
    <location>
        <begin position="140"/>
        <end position="197"/>
    </location>
</feature>
<dbReference type="FunFam" id="1.10.287.70:FF:000155">
    <property type="entry name" value="potassium channel subfamily K member 16"/>
    <property type="match status" value="1"/>
</dbReference>
<comment type="subcellular location">
    <subcellularLocation>
        <location evidence="1">Membrane</location>
        <topology evidence="1">Multi-pass membrane protein</topology>
    </subcellularLocation>
</comment>
<dbReference type="PRINTS" id="PR01333">
    <property type="entry name" value="2POREKCHANEL"/>
</dbReference>
<keyword evidence="2 8" id="KW-0813">Transport</keyword>
<dbReference type="InterPro" id="IPR003280">
    <property type="entry name" value="2pore_dom_K_chnl"/>
</dbReference>
<sequence>MHSTYVKMAMDRQRAELRNRRHRRLRTAMALQNKMKDCCRKITAFFFTQIGVCGLIVGYTIVGAFMFIALEAEARHPLTQEVITRRRSCVDYLWNITHHLNVLNYDQWRQDVNRTVFEYQTHMVRHIRRGYDGTDENPLLMRWTIPAALMYCITIYTTIGYGNLTPRTAGGKLATVFYAMVGIPLMLLYMANVGEILATSFKFTYQKVCKCPRRRRRGQLASTNELEVAIQQPAKEKRKKQKGNSVIEPAIAVSVIPVETNEAEIGPIVYDPQTVSVTSCLVVMSIFVIGGAILFSIWEDWGYVDGSYFCFTSLLTIGFGDFVPGQTIAHSQDAVDSKLIICAVYLLLGMALLAMCFNLMQESVFMKIKRLGRRLGLLRDRVAS</sequence>
<dbReference type="Gene3D" id="1.10.287.70">
    <property type="match status" value="1"/>
</dbReference>
<evidence type="ECO:0000313" key="11">
    <source>
        <dbReference type="EMBL" id="JAL52838.1"/>
    </source>
</evidence>
<dbReference type="OrthoDB" id="297496at2759"/>
<feature type="domain" description="Potassium channel" evidence="10">
    <location>
        <begin position="283"/>
        <end position="363"/>
    </location>
</feature>
<dbReference type="PANTHER" id="PTHR11003:SF352">
    <property type="entry name" value="BCDNA.GH04802-RELATED"/>
    <property type="match status" value="1"/>
</dbReference>